<dbReference type="InterPro" id="IPR056002">
    <property type="entry name" value="DUF7580"/>
</dbReference>
<dbReference type="Pfam" id="PF01048">
    <property type="entry name" value="PNP_UDP_1"/>
    <property type="match status" value="1"/>
</dbReference>
<feature type="compositionally biased region" description="Basic and acidic residues" evidence="1">
    <location>
        <begin position="730"/>
        <end position="748"/>
    </location>
</feature>
<comment type="caution">
    <text evidence="4">The sequence shown here is derived from an EMBL/GenBank/DDBJ whole genome shotgun (WGS) entry which is preliminary data.</text>
</comment>
<dbReference type="InterPro" id="IPR000845">
    <property type="entry name" value="Nucleoside_phosphorylase_d"/>
</dbReference>
<dbReference type="Pfam" id="PF24476">
    <property type="entry name" value="DUF7580"/>
    <property type="match status" value="1"/>
</dbReference>
<evidence type="ECO:0000313" key="5">
    <source>
        <dbReference type="Proteomes" id="UP000480548"/>
    </source>
</evidence>
<feature type="domain" description="Nucleoside phosphorylase" evidence="2">
    <location>
        <begin position="540"/>
        <end position="793"/>
    </location>
</feature>
<feature type="domain" description="DUF7580" evidence="3">
    <location>
        <begin position="218"/>
        <end position="428"/>
    </location>
</feature>
<dbReference type="InterPro" id="IPR035994">
    <property type="entry name" value="Nucleoside_phosphorylase_sf"/>
</dbReference>
<feature type="compositionally biased region" description="Basic and acidic residues" evidence="1">
    <location>
        <begin position="945"/>
        <end position="956"/>
    </location>
</feature>
<dbReference type="PANTHER" id="PTHR46082:SF11">
    <property type="entry name" value="AAA+ ATPASE DOMAIN-CONTAINING PROTEIN-RELATED"/>
    <property type="match status" value="1"/>
</dbReference>
<gene>
    <name evidence="4" type="ORF">TWF703_000783</name>
</gene>
<dbReference type="PANTHER" id="PTHR46082">
    <property type="entry name" value="ATP/GTP-BINDING PROTEIN-RELATED"/>
    <property type="match status" value="1"/>
</dbReference>
<dbReference type="SUPFAM" id="SSF53167">
    <property type="entry name" value="Purine and uridine phosphorylases"/>
    <property type="match status" value="1"/>
</dbReference>
<dbReference type="EMBL" id="WIQZ01000011">
    <property type="protein sequence ID" value="KAF3142395.1"/>
    <property type="molecule type" value="Genomic_DNA"/>
</dbReference>
<evidence type="ECO:0000256" key="1">
    <source>
        <dbReference type="SAM" id="MobiDB-lite"/>
    </source>
</evidence>
<dbReference type="GO" id="GO:0003824">
    <property type="term" value="F:catalytic activity"/>
    <property type="evidence" value="ECO:0007669"/>
    <property type="project" value="InterPro"/>
</dbReference>
<evidence type="ECO:0000313" key="4">
    <source>
        <dbReference type="EMBL" id="KAF3142395.1"/>
    </source>
</evidence>
<feature type="region of interest" description="Disordered" evidence="1">
    <location>
        <begin position="444"/>
        <end position="481"/>
    </location>
</feature>
<evidence type="ECO:0000259" key="3">
    <source>
        <dbReference type="Pfam" id="PF24476"/>
    </source>
</evidence>
<feature type="compositionally biased region" description="Low complexity" evidence="1">
    <location>
        <begin position="454"/>
        <end position="463"/>
    </location>
</feature>
<dbReference type="GO" id="GO:0009116">
    <property type="term" value="P:nucleoside metabolic process"/>
    <property type="evidence" value="ECO:0007669"/>
    <property type="project" value="InterPro"/>
</dbReference>
<proteinExistence type="predicted"/>
<name>A0A7C8K6M2_ORBOL</name>
<protein>
    <submittedName>
        <fullName evidence="4">Uncharacterized protein</fullName>
    </submittedName>
</protein>
<dbReference type="Gene3D" id="3.40.50.1580">
    <property type="entry name" value="Nucleoside phosphorylase domain"/>
    <property type="match status" value="1"/>
</dbReference>
<feature type="region of interest" description="Disordered" evidence="1">
    <location>
        <begin position="939"/>
        <end position="981"/>
    </location>
</feature>
<feature type="region of interest" description="Disordered" evidence="1">
    <location>
        <begin position="1094"/>
        <end position="1167"/>
    </location>
</feature>
<sequence length="1463" mass="163109">MRTILQHIQADSEIPSQLFERCIRSLDELLQAFDDIIDDGVLTGNSQEAKASKTVSPQYAKLEVVKNELFGTKGQKGAIEYLDPYIRLKGSQDYKSMIGAIKIFENDMKEVYKYSSSSENESPHTDFKKASTTKPSFQCPKADARGEPTYLVRDMVQKLHSSLIRLLGCYSSAHKARLHIPARDEVNPATPGASINVDIYLSTCANPSGWQGERLHDLPSRRERLDTSQYPSKSLRELLNEGHFSHFGKHKVSLKERRILAVILGHLMLELCDGPWIRETWDAGNIYFLCHPSNPNVINLRQPYVDSCLSSKQRPPTPDGLESSDINQFHKYPLILDFARLLVEIQLGETIQPTEEDCPSGTETPDTAFFMIDRIFHDISDDIYEDYRSAIDACLECDQFLPEAASFDHPQFRDLVYQNIVAPLEQELLKGFNITIPELSTLQFEDGRSSQKPTSNSSHTTNSKSRRNGSPRSTTPPLVMSENEAIFTPKPASFEYAKINSSRKEYPVVNGRNGISHVRVDTMSSCVSSSVEIYPPESFKIAIICPMAVELAPILAIMDTEYPNCIGTQRNNYTLGRIGNHNVVVTVMPGIGNNRAAAVVTQLTNDFKSLKFGLLVGIGGGIPDVPQYDIRLGDVVVSKPTANFGGAVQFDRGKTHPDNHFERTGHLNKPSWFLMSNLHTLIARHSIGPNKISDYLSEMTRNRPHMVQKGYVHPGEEHDVLYEHDYRHKSHTSDCRDCDQSKKVERPSRASSDPMVHYGTIGSANTVLKDGDTREQLKKDLGIICVDMEAAGIIDDLPCLIIRAQVVLVSAPVRLHGDSAVAMSLSSTTPTIPFNFISLNITMAEEQHETLIFSEFKILLSSSCFNEGSLVSRRKNLISAFESHANDYNVDSFGSQHSIPRDIVSSGLVRLVTKMVSNDTTKPSRPVISMQFPNSLALVTDGQSQDDRTLEEKTDSNEEVPSVPLAENARAPAPTNPNKYQDAFQYSNQRVTLGIPVRRTEAPFVEPTAPVMVHPPFTSLTVAQNGVGGAPKQPEPVSQGVGEEDYNQVPIYNPLPVLIGSTAIEVNSGRPLNSKPSARKKSMEIIPREIQGDMATDAIVIHPLTNKSPKKKTKRSRRRSRKGNVATPHDSTEEPPKKQKKKQKSPTNKSTEVANVKTNLLVPSSSLPPRPSFLPAISPSAVPPSPTSNRSKSLARLLKKHKQNPISLISVPTAVANPFLPIPLSSADDTAFYVVNNIIQQNFPSPDKIFLPYPIQFAILTETQYVLECVCHSFAKKWLPHLTSTTQFLYPESAELSLWIRTIAHPANIAAIHSNAVDIAFMHSVIKAPNIGRFLDDSSKSLVRLRNQTVHRHKLDCNDLHRELQTAVNMAMFLKRPNEAGYLRKILDKQNKLGAELEKQINQIRTDIKMALETLYYHRRNTENWSASVVKIGVERTEKALEGVRLTLDDLRALKRGKRPDNK</sequence>
<evidence type="ECO:0000259" key="2">
    <source>
        <dbReference type="Pfam" id="PF01048"/>
    </source>
</evidence>
<reference evidence="4 5" key="1">
    <citation type="submission" date="2019-06" db="EMBL/GenBank/DDBJ databases">
        <authorList>
            <person name="Palmer J.M."/>
        </authorList>
    </citation>
    <scope>NUCLEOTIDE SEQUENCE [LARGE SCALE GENOMIC DNA]</scope>
    <source>
        <strain evidence="4 5">TWF703</strain>
    </source>
</reference>
<dbReference type="Proteomes" id="UP000480548">
    <property type="component" value="Unassembled WGS sequence"/>
</dbReference>
<feature type="region of interest" description="Disordered" evidence="1">
    <location>
        <begin position="730"/>
        <end position="755"/>
    </location>
</feature>
<feature type="compositionally biased region" description="Basic residues" evidence="1">
    <location>
        <begin position="1108"/>
        <end position="1122"/>
    </location>
</feature>
<feature type="region of interest" description="Disordered" evidence="1">
    <location>
        <begin position="115"/>
        <end position="140"/>
    </location>
</feature>
<dbReference type="InterPro" id="IPR053137">
    <property type="entry name" value="NLR-like"/>
</dbReference>
<accession>A0A7C8K6M2</accession>
<organism evidence="4 5">
    <name type="scientific">Orbilia oligospora</name>
    <name type="common">Nematode-trapping fungus</name>
    <name type="synonym">Arthrobotrys oligospora</name>
    <dbReference type="NCBI Taxonomy" id="2813651"/>
    <lineage>
        <taxon>Eukaryota</taxon>
        <taxon>Fungi</taxon>
        <taxon>Dikarya</taxon>
        <taxon>Ascomycota</taxon>
        <taxon>Pezizomycotina</taxon>
        <taxon>Orbiliomycetes</taxon>
        <taxon>Orbiliales</taxon>
        <taxon>Orbiliaceae</taxon>
        <taxon>Orbilia</taxon>
    </lineage>
</organism>